<sequence>MSRLPHILFASMMALAVTPSISFAVDNDLKDIRPDINKNEWQLVKNDTTRNIKTYIREVDGKRINFKVDAMIDGDLATVARVHFDVDNIKHWFWETLDSRLLKKVSSTEYYYYMQYNAPVTMPDRDAILHAVVEPYTAKKGYMQLTINAVPDYLPVQANLVRVQAQDMTVKFTPMGKDKVHIAAEGFVDPGGIAPTWAMNFVQRNAPYSTMLGLQRRVNMAAHMPLNEPLPFAYME</sequence>
<organism evidence="2 3">
    <name type="scientific">Agitococcus lubricus</name>
    <dbReference type="NCBI Taxonomy" id="1077255"/>
    <lineage>
        <taxon>Bacteria</taxon>
        <taxon>Pseudomonadati</taxon>
        <taxon>Pseudomonadota</taxon>
        <taxon>Gammaproteobacteria</taxon>
        <taxon>Moraxellales</taxon>
        <taxon>Moraxellaceae</taxon>
        <taxon>Agitococcus</taxon>
    </lineage>
</organism>
<keyword evidence="1" id="KW-0732">Signal</keyword>
<proteinExistence type="predicted"/>
<dbReference type="AlphaFoldDB" id="A0A2T5ISD2"/>
<dbReference type="PIRSF" id="PIRSF039033">
    <property type="entry name" value="START_dom"/>
    <property type="match status" value="1"/>
</dbReference>
<evidence type="ECO:0000256" key="1">
    <source>
        <dbReference type="SAM" id="SignalP"/>
    </source>
</evidence>
<dbReference type="RefSeq" id="WP_107867034.1">
    <property type="nucleotide sequence ID" value="NZ_QAON01000032.1"/>
</dbReference>
<evidence type="ECO:0000313" key="2">
    <source>
        <dbReference type="EMBL" id="PTQ86739.1"/>
    </source>
</evidence>
<name>A0A2T5ISD2_9GAMM</name>
<feature type="signal peptide" evidence="1">
    <location>
        <begin position="1"/>
        <end position="24"/>
    </location>
</feature>
<comment type="caution">
    <text evidence="2">The sequence shown here is derived from an EMBL/GenBank/DDBJ whole genome shotgun (WGS) entry which is preliminary data.</text>
</comment>
<keyword evidence="3" id="KW-1185">Reference proteome</keyword>
<reference evidence="2 3" key="1">
    <citation type="submission" date="2018-04" db="EMBL/GenBank/DDBJ databases">
        <title>Genomic Encyclopedia of Archaeal and Bacterial Type Strains, Phase II (KMG-II): from individual species to whole genera.</title>
        <authorList>
            <person name="Goeker M."/>
        </authorList>
    </citation>
    <scope>NUCLEOTIDE SEQUENCE [LARGE SCALE GENOMIC DNA]</scope>
    <source>
        <strain evidence="2 3">DSM 5822</strain>
    </source>
</reference>
<dbReference type="InterPro" id="IPR023393">
    <property type="entry name" value="START-like_dom_sf"/>
</dbReference>
<protein>
    <recommendedName>
        <fullName evidence="4">START domain-containing protein</fullName>
    </recommendedName>
</protein>
<accession>A0A2T5ISD2</accession>
<dbReference type="SUPFAM" id="SSF55961">
    <property type="entry name" value="Bet v1-like"/>
    <property type="match status" value="1"/>
</dbReference>
<dbReference type="EMBL" id="QAON01000032">
    <property type="protein sequence ID" value="PTQ86739.1"/>
    <property type="molecule type" value="Genomic_DNA"/>
</dbReference>
<dbReference type="OrthoDB" id="1845996at2"/>
<dbReference type="InterPro" id="IPR028347">
    <property type="entry name" value="START_dom_prot"/>
</dbReference>
<evidence type="ECO:0000313" key="3">
    <source>
        <dbReference type="Proteomes" id="UP000244223"/>
    </source>
</evidence>
<gene>
    <name evidence="2" type="ORF">C8N29_1326</name>
</gene>
<dbReference type="Gene3D" id="3.30.530.20">
    <property type="match status" value="1"/>
</dbReference>
<feature type="chain" id="PRO_5015750562" description="START domain-containing protein" evidence="1">
    <location>
        <begin position="25"/>
        <end position="236"/>
    </location>
</feature>
<dbReference type="Proteomes" id="UP000244223">
    <property type="component" value="Unassembled WGS sequence"/>
</dbReference>
<evidence type="ECO:0008006" key="4">
    <source>
        <dbReference type="Google" id="ProtNLM"/>
    </source>
</evidence>